<dbReference type="NCBIfam" id="TIGR02145">
    <property type="entry name" value="Fib_succ_major"/>
    <property type="match status" value="1"/>
</dbReference>
<dbReference type="Proteomes" id="UP000231134">
    <property type="component" value="Unassembled WGS sequence"/>
</dbReference>
<dbReference type="InterPro" id="IPR011871">
    <property type="entry name" value="Fib_succ_major"/>
</dbReference>
<feature type="signal peptide" evidence="1">
    <location>
        <begin position="1"/>
        <end position="22"/>
    </location>
</feature>
<comment type="caution">
    <text evidence="3">The sequence shown here is derived from an EMBL/GenBank/DDBJ whole genome shotgun (WGS) entry which is preliminary data.</text>
</comment>
<dbReference type="EMBL" id="PGEX01000001">
    <property type="protein sequence ID" value="PJJ41006.1"/>
    <property type="molecule type" value="Genomic_DNA"/>
</dbReference>
<reference evidence="3 4" key="1">
    <citation type="submission" date="2017-11" db="EMBL/GenBank/DDBJ databases">
        <title>Animal gut microbial communities from fecal samples from Wisconsin, USA.</title>
        <authorList>
            <person name="Neumann A."/>
        </authorList>
    </citation>
    <scope>NUCLEOTIDE SEQUENCE [LARGE SCALE GENOMIC DNA]</scope>
    <source>
        <strain evidence="3 4">UWS3</strain>
    </source>
</reference>
<evidence type="ECO:0000313" key="3">
    <source>
        <dbReference type="EMBL" id="PJJ41006.1"/>
    </source>
</evidence>
<dbReference type="OrthoDB" id="9810425at2"/>
<evidence type="ECO:0000259" key="2">
    <source>
        <dbReference type="Pfam" id="PF09603"/>
    </source>
</evidence>
<dbReference type="PROSITE" id="PS51257">
    <property type="entry name" value="PROKAR_LIPOPROTEIN"/>
    <property type="match status" value="1"/>
</dbReference>
<accession>A0A2M9A5L1</accession>
<evidence type="ECO:0000256" key="1">
    <source>
        <dbReference type="SAM" id="SignalP"/>
    </source>
</evidence>
<name>A0A2M9A5L1_9BACT</name>
<feature type="chain" id="PRO_5014974128" evidence="1">
    <location>
        <begin position="23"/>
        <end position="172"/>
    </location>
</feature>
<organism evidence="3 4">
    <name type="scientific">Hallerella succinigenes</name>
    <dbReference type="NCBI Taxonomy" id="1896222"/>
    <lineage>
        <taxon>Bacteria</taxon>
        <taxon>Pseudomonadati</taxon>
        <taxon>Fibrobacterota</taxon>
        <taxon>Fibrobacteria</taxon>
        <taxon>Fibrobacterales</taxon>
        <taxon>Fibrobacteraceae</taxon>
        <taxon>Hallerella</taxon>
    </lineage>
</organism>
<proteinExistence type="predicted"/>
<dbReference type="Pfam" id="PF09603">
    <property type="entry name" value="Fib_succ_major"/>
    <property type="match status" value="1"/>
</dbReference>
<sequence>MSIKFFAALATAALALTACQKANTCSYNENSNELVCVEKTYKTVKTGGRIWMAENLARLDLTGTSHCYGDSAKNCEIYGSLYPFETATKICPNGWTLPTQADFGKADIKALNVVKAGFRYYDGKSADLGTSASFWTADAFDDSRAVLVRVTDTTVFEHFNKSISASIRCIKK</sequence>
<protein>
    <submittedName>
        <fullName evidence="3">Uncharacterized protein (TIGR02145 family)</fullName>
    </submittedName>
</protein>
<keyword evidence="4" id="KW-1185">Reference proteome</keyword>
<feature type="domain" description="Fibrobacter succinogenes major paralogous" evidence="2">
    <location>
        <begin position="44"/>
        <end position="103"/>
    </location>
</feature>
<dbReference type="AlphaFoldDB" id="A0A2M9A5L1"/>
<evidence type="ECO:0000313" key="4">
    <source>
        <dbReference type="Proteomes" id="UP000231134"/>
    </source>
</evidence>
<keyword evidence="1" id="KW-0732">Signal</keyword>
<gene>
    <name evidence="3" type="ORF">BGX16_0960</name>
</gene>
<dbReference type="RefSeq" id="WP_100425023.1">
    <property type="nucleotide sequence ID" value="NZ_PGEX01000001.1"/>
</dbReference>